<feature type="signal peptide" evidence="2">
    <location>
        <begin position="1"/>
        <end position="21"/>
    </location>
</feature>
<dbReference type="SUPFAM" id="SSF51045">
    <property type="entry name" value="WW domain"/>
    <property type="match status" value="1"/>
</dbReference>
<evidence type="ECO:0000313" key="5">
    <source>
        <dbReference type="Proteomes" id="UP001556367"/>
    </source>
</evidence>
<keyword evidence="5" id="KW-1185">Reference proteome</keyword>
<proteinExistence type="predicted"/>
<dbReference type="InterPro" id="IPR036020">
    <property type="entry name" value="WW_dom_sf"/>
</dbReference>
<protein>
    <recommendedName>
        <fullName evidence="3">WW domain-containing protein</fullName>
    </recommendedName>
</protein>
<evidence type="ECO:0000256" key="2">
    <source>
        <dbReference type="SAM" id="SignalP"/>
    </source>
</evidence>
<keyword evidence="2" id="KW-0732">Signal</keyword>
<sequence>MIPARTLSTAILAVIASQALAANIPESGLQARADADCQWFGTPPICRYKECPASHPKFVEKAWNKVGASPEHQEGFHTIPIGDGGCSYMAGFGEPQLYCCKESKQTAPEPPKPKPATPKQPKPYNAGDDWYQLSDEQKKAYWLNHDGKVTKWDKPDGGRDDEAVNAAGWAPFTGNDGKTYYQSCAIPSVTAFNVRPGRRIVSHC</sequence>
<organism evidence="4 5">
    <name type="scientific">Hohenbuehelia grisea</name>
    <dbReference type="NCBI Taxonomy" id="104357"/>
    <lineage>
        <taxon>Eukaryota</taxon>
        <taxon>Fungi</taxon>
        <taxon>Dikarya</taxon>
        <taxon>Basidiomycota</taxon>
        <taxon>Agaricomycotina</taxon>
        <taxon>Agaricomycetes</taxon>
        <taxon>Agaricomycetidae</taxon>
        <taxon>Agaricales</taxon>
        <taxon>Pleurotineae</taxon>
        <taxon>Pleurotaceae</taxon>
        <taxon>Hohenbuehelia</taxon>
    </lineage>
</organism>
<name>A0ABR3J476_9AGAR</name>
<gene>
    <name evidence="4" type="ORF">HGRIS_010408</name>
</gene>
<feature type="region of interest" description="Disordered" evidence="1">
    <location>
        <begin position="103"/>
        <end position="126"/>
    </location>
</feature>
<dbReference type="EMBL" id="JASNQZ010000012">
    <property type="protein sequence ID" value="KAL0950459.1"/>
    <property type="molecule type" value="Genomic_DNA"/>
</dbReference>
<dbReference type="Proteomes" id="UP001556367">
    <property type="component" value="Unassembled WGS sequence"/>
</dbReference>
<comment type="caution">
    <text evidence="4">The sequence shown here is derived from an EMBL/GenBank/DDBJ whole genome shotgun (WGS) entry which is preliminary data.</text>
</comment>
<dbReference type="InterPro" id="IPR001202">
    <property type="entry name" value="WW_dom"/>
</dbReference>
<dbReference type="PROSITE" id="PS50020">
    <property type="entry name" value="WW_DOMAIN_2"/>
    <property type="match status" value="1"/>
</dbReference>
<feature type="domain" description="WW" evidence="3">
    <location>
        <begin position="130"/>
        <end position="157"/>
    </location>
</feature>
<feature type="compositionally biased region" description="Pro residues" evidence="1">
    <location>
        <begin position="108"/>
        <end position="121"/>
    </location>
</feature>
<evidence type="ECO:0000313" key="4">
    <source>
        <dbReference type="EMBL" id="KAL0950459.1"/>
    </source>
</evidence>
<evidence type="ECO:0000259" key="3">
    <source>
        <dbReference type="PROSITE" id="PS50020"/>
    </source>
</evidence>
<evidence type="ECO:0000256" key="1">
    <source>
        <dbReference type="SAM" id="MobiDB-lite"/>
    </source>
</evidence>
<reference evidence="5" key="1">
    <citation type="submission" date="2024-06" db="EMBL/GenBank/DDBJ databases">
        <title>Multi-omics analyses provide insights into the biosynthesis of the anticancer antibiotic pleurotin in Hohenbuehelia grisea.</title>
        <authorList>
            <person name="Weaver J.A."/>
            <person name="Alberti F."/>
        </authorList>
    </citation>
    <scope>NUCLEOTIDE SEQUENCE [LARGE SCALE GENOMIC DNA]</scope>
    <source>
        <strain evidence="5">T-177</strain>
    </source>
</reference>
<feature type="chain" id="PRO_5046853789" description="WW domain-containing protein" evidence="2">
    <location>
        <begin position="22"/>
        <end position="204"/>
    </location>
</feature>
<accession>A0ABR3J476</accession>